<dbReference type="STRING" id="1797532.A2729_02175"/>
<feature type="short sequence motif" description="HXTX 1" evidence="2">
    <location>
        <begin position="44"/>
        <end position="47"/>
    </location>
</feature>
<keyword evidence="4" id="KW-0436">Ligase</keyword>
<gene>
    <name evidence="4" type="ORF">A2729_02175</name>
</gene>
<feature type="domain" description="Phosphoesterase HXTX" evidence="3">
    <location>
        <begin position="12"/>
        <end position="95"/>
    </location>
</feature>
<comment type="function">
    <text evidence="2">Hydrolyzes RNA 2',3'-cyclic phosphodiester to an RNA 2'-phosphomonoester.</text>
</comment>
<evidence type="ECO:0000259" key="3">
    <source>
        <dbReference type="Pfam" id="PF02834"/>
    </source>
</evidence>
<evidence type="ECO:0000256" key="2">
    <source>
        <dbReference type="HAMAP-Rule" id="MF_01940"/>
    </source>
</evidence>
<dbReference type="Proteomes" id="UP000178930">
    <property type="component" value="Unassembled WGS sequence"/>
</dbReference>
<dbReference type="GO" id="GO:0016874">
    <property type="term" value="F:ligase activity"/>
    <property type="evidence" value="ECO:0007669"/>
    <property type="project" value="UniProtKB-KW"/>
</dbReference>
<proteinExistence type="inferred from homology"/>
<sequence>MKKRVFIAINLPLAIKEELNKLISRTKKINSSQSIRYVKAKNIHLTLHFLGYLNEDQINQVKNVLKSLAKDFQETVLITKKIDAFPNLNQPRVIFLSCPERAGENLIKLQKNLGENLKKIGIILDHRLWQPHLTLARIFGHCQFKTQNLIIPKLEIPVNSLELMESQLSPFGAEYKVLASYTLK</sequence>
<dbReference type="InterPro" id="IPR004175">
    <property type="entry name" value="RNA_CPDase"/>
</dbReference>
<dbReference type="AlphaFoldDB" id="A0A1G1XWN7"/>
<dbReference type="InterPro" id="IPR014051">
    <property type="entry name" value="Phosphoesterase_HXTX"/>
</dbReference>
<dbReference type="PANTHER" id="PTHR35561">
    <property type="entry name" value="RNA 2',3'-CYCLIC PHOSPHODIESTERASE"/>
    <property type="match status" value="1"/>
</dbReference>
<dbReference type="InterPro" id="IPR009097">
    <property type="entry name" value="Cyclic_Pdiesterase"/>
</dbReference>
<feature type="active site" description="Proton donor" evidence="2">
    <location>
        <position position="44"/>
    </location>
</feature>
<accession>A0A1G1XWN7</accession>
<dbReference type="Pfam" id="PF02834">
    <property type="entry name" value="LigT_PEase"/>
    <property type="match status" value="1"/>
</dbReference>
<feature type="active site" description="Proton acceptor" evidence="2">
    <location>
        <position position="132"/>
    </location>
</feature>
<evidence type="ECO:0000313" key="5">
    <source>
        <dbReference type="Proteomes" id="UP000178930"/>
    </source>
</evidence>
<comment type="similarity">
    <text evidence="2">Belongs to the 2H phosphoesterase superfamily. ThpR family.</text>
</comment>
<dbReference type="HAMAP" id="MF_01940">
    <property type="entry name" value="RNA_CPDase"/>
    <property type="match status" value="1"/>
</dbReference>
<reference evidence="4 5" key="1">
    <citation type="journal article" date="2016" name="Nat. Commun.">
        <title>Thousands of microbial genomes shed light on interconnected biogeochemical processes in an aquifer system.</title>
        <authorList>
            <person name="Anantharaman K."/>
            <person name="Brown C.T."/>
            <person name="Hug L.A."/>
            <person name="Sharon I."/>
            <person name="Castelle C.J."/>
            <person name="Probst A.J."/>
            <person name="Thomas B.C."/>
            <person name="Singh A."/>
            <person name="Wilkins M.J."/>
            <person name="Karaoz U."/>
            <person name="Brodie E.L."/>
            <person name="Williams K.H."/>
            <person name="Hubbard S.S."/>
            <person name="Banfield J.F."/>
        </authorList>
    </citation>
    <scope>NUCLEOTIDE SEQUENCE [LARGE SCALE GENOMIC DNA]</scope>
</reference>
<dbReference type="EMBL" id="MHIB01000016">
    <property type="protein sequence ID" value="OGY44448.1"/>
    <property type="molecule type" value="Genomic_DNA"/>
</dbReference>
<dbReference type="EC" id="3.1.4.58" evidence="2"/>
<dbReference type="SUPFAM" id="SSF55144">
    <property type="entry name" value="LigT-like"/>
    <property type="match status" value="1"/>
</dbReference>
<protein>
    <recommendedName>
        <fullName evidence="2">RNA 2',3'-cyclic phosphodiesterase</fullName>
        <shortName evidence="2">RNA 2',3'-CPDase</shortName>
        <ecNumber evidence="2">3.1.4.58</ecNumber>
    </recommendedName>
</protein>
<dbReference type="GO" id="GO:0004113">
    <property type="term" value="F:2',3'-cyclic-nucleotide 3'-phosphodiesterase activity"/>
    <property type="evidence" value="ECO:0007669"/>
    <property type="project" value="InterPro"/>
</dbReference>
<evidence type="ECO:0000256" key="1">
    <source>
        <dbReference type="ARBA" id="ARBA00022801"/>
    </source>
</evidence>
<feature type="short sequence motif" description="HXTX 2" evidence="2">
    <location>
        <begin position="132"/>
        <end position="135"/>
    </location>
</feature>
<comment type="catalytic activity">
    <reaction evidence="2">
        <text>a 3'-end 2',3'-cyclophospho-ribonucleotide-RNA + H2O = a 3'-end 2'-phospho-ribonucleotide-RNA + H(+)</text>
        <dbReference type="Rhea" id="RHEA:11828"/>
        <dbReference type="Rhea" id="RHEA-COMP:10464"/>
        <dbReference type="Rhea" id="RHEA-COMP:17353"/>
        <dbReference type="ChEBI" id="CHEBI:15377"/>
        <dbReference type="ChEBI" id="CHEBI:15378"/>
        <dbReference type="ChEBI" id="CHEBI:83064"/>
        <dbReference type="ChEBI" id="CHEBI:173113"/>
        <dbReference type="EC" id="3.1.4.58"/>
    </reaction>
</comment>
<organism evidence="4 5">
    <name type="scientific">Candidatus Buchananbacteria bacterium RIFCSPHIGHO2_01_FULL_39_14</name>
    <dbReference type="NCBI Taxonomy" id="1797532"/>
    <lineage>
        <taxon>Bacteria</taxon>
        <taxon>Candidatus Buchananiibacteriota</taxon>
    </lineage>
</organism>
<dbReference type="GO" id="GO:0008664">
    <property type="term" value="F:RNA 2',3'-cyclic 3'-phosphodiesterase activity"/>
    <property type="evidence" value="ECO:0007669"/>
    <property type="project" value="UniProtKB-EC"/>
</dbReference>
<dbReference type="NCBIfam" id="TIGR02258">
    <property type="entry name" value="2_5_ligase"/>
    <property type="match status" value="1"/>
</dbReference>
<dbReference type="Gene3D" id="3.90.1140.10">
    <property type="entry name" value="Cyclic phosphodiesterase"/>
    <property type="match status" value="1"/>
</dbReference>
<comment type="caution">
    <text evidence="4">The sequence shown here is derived from an EMBL/GenBank/DDBJ whole genome shotgun (WGS) entry which is preliminary data.</text>
</comment>
<evidence type="ECO:0000313" key="4">
    <source>
        <dbReference type="EMBL" id="OGY44448.1"/>
    </source>
</evidence>
<name>A0A1G1XWN7_9BACT</name>
<keyword evidence="1 2" id="KW-0378">Hydrolase</keyword>
<dbReference type="PANTHER" id="PTHR35561:SF1">
    <property type="entry name" value="RNA 2',3'-CYCLIC PHOSPHODIESTERASE"/>
    <property type="match status" value="1"/>
</dbReference>